<evidence type="ECO:0000313" key="1">
    <source>
        <dbReference type="EMBL" id="EHM54440.1"/>
    </source>
</evidence>
<evidence type="ECO:0000313" key="2">
    <source>
        <dbReference type="Proteomes" id="UP000004459"/>
    </source>
</evidence>
<dbReference type="Proteomes" id="UP000004459">
    <property type="component" value="Unassembled WGS sequence"/>
</dbReference>
<organism evidence="1 2">
    <name type="scientific">Flavonifractor plautii ATCC 29863</name>
    <dbReference type="NCBI Taxonomy" id="411475"/>
    <lineage>
        <taxon>Bacteria</taxon>
        <taxon>Bacillati</taxon>
        <taxon>Bacillota</taxon>
        <taxon>Clostridia</taxon>
        <taxon>Eubacteriales</taxon>
        <taxon>Oscillospiraceae</taxon>
        <taxon>Flavonifractor</taxon>
    </lineage>
</organism>
<name>G9YLX8_FLAPL</name>
<dbReference type="AlphaFoldDB" id="G9YLX8"/>
<protein>
    <submittedName>
        <fullName evidence="1">Uncharacterized protein</fullName>
    </submittedName>
</protein>
<gene>
    <name evidence="1" type="ORF">HMPREF0372_00495</name>
</gene>
<proteinExistence type="predicted"/>
<accession>G9YLX8</accession>
<sequence length="65" mass="7709">MDFFIVIYLPFRKIAQFGPDDFVLPSLSVCPYYTLSLRKGQPPFYMIQKIFYRIVTDVTDLNRPL</sequence>
<reference evidence="1 2" key="1">
    <citation type="submission" date="2011-08" db="EMBL/GenBank/DDBJ databases">
        <authorList>
            <person name="Weinstock G."/>
            <person name="Sodergren E."/>
            <person name="Clifton S."/>
            <person name="Fulton L."/>
            <person name="Fulton B."/>
            <person name="Courtney L."/>
            <person name="Fronick C."/>
            <person name="Harrison M."/>
            <person name="Strong C."/>
            <person name="Farmer C."/>
            <person name="Delahaunty K."/>
            <person name="Markovic C."/>
            <person name="Hall O."/>
            <person name="Minx P."/>
            <person name="Tomlinson C."/>
            <person name="Mitreva M."/>
            <person name="Hou S."/>
            <person name="Chen J."/>
            <person name="Wollam A."/>
            <person name="Pepin K.H."/>
            <person name="Johnson M."/>
            <person name="Bhonagiri V."/>
            <person name="Zhang X."/>
            <person name="Suruliraj S."/>
            <person name="Warren W."/>
            <person name="Chinwalla A."/>
            <person name="Mardis E.R."/>
            <person name="Wilson R.K."/>
        </authorList>
    </citation>
    <scope>NUCLEOTIDE SEQUENCE [LARGE SCALE GENOMIC DNA]</scope>
    <source>
        <strain evidence="1 2">ATCC 29863</strain>
    </source>
</reference>
<dbReference type="HOGENOM" id="CLU_2842154_0_0_9"/>
<dbReference type="EMBL" id="AGCK01000038">
    <property type="protein sequence ID" value="EHM54440.1"/>
    <property type="molecule type" value="Genomic_DNA"/>
</dbReference>
<comment type="caution">
    <text evidence="1">The sequence shown here is derived from an EMBL/GenBank/DDBJ whole genome shotgun (WGS) entry which is preliminary data.</text>
</comment>